<accession>K0R019</accession>
<dbReference type="EMBL" id="AGNL01049070">
    <property type="protein sequence ID" value="EJK44900.1"/>
    <property type="molecule type" value="Genomic_DNA"/>
</dbReference>
<protein>
    <submittedName>
        <fullName evidence="1">Uncharacterized protein</fullName>
    </submittedName>
</protein>
<dbReference type="AlphaFoldDB" id="K0R019"/>
<evidence type="ECO:0000313" key="2">
    <source>
        <dbReference type="Proteomes" id="UP000266841"/>
    </source>
</evidence>
<reference evidence="1 2" key="1">
    <citation type="journal article" date="2012" name="Genome Biol.">
        <title>Genome and low-iron response of an oceanic diatom adapted to chronic iron limitation.</title>
        <authorList>
            <person name="Lommer M."/>
            <person name="Specht M."/>
            <person name="Roy A.S."/>
            <person name="Kraemer L."/>
            <person name="Andreson R."/>
            <person name="Gutowska M.A."/>
            <person name="Wolf J."/>
            <person name="Bergner S.V."/>
            <person name="Schilhabel M.B."/>
            <person name="Klostermeier U.C."/>
            <person name="Beiko R.G."/>
            <person name="Rosenstiel P."/>
            <person name="Hippler M."/>
            <person name="Laroche J."/>
        </authorList>
    </citation>
    <scope>NUCLEOTIDE SEQUENCE [LARGE SCALE GENOMIC DNA]</scope>
    <source>
        <strain evidence="1 2">CCMP1005</strain>
    </source>
</reference>
<proteinExistence type="predicted"/>
<gene>
    <name evidence="1" type="ORF">THAOC_36524</name>
</gene>
<name>K0R019_THAOC</name>
<dbReference type="Proteomes" id="UP000266841">
    <property type="component" value="Unassembled WGS sequence"/>
</dbReference>
<comment type="caution">
    <text evidence="1">The sequence shown here is derived from an EMBL/GenBank/DDBJ whole genome shotgun (WGS) entry which is preliminary data.</text>
</comment>
<organism evidence="1 2">
    <name type="scientific">Thalassiosira oceanica</name>
    <name type="common">Marine diatom</name>
    <dbReference type="NCBI Taxonomy" id="159749"/>
    <lineage>
        <taxon>Eukaryota</taxon>
        <taxon>Sar</taxon>
        <taxon>Stramenopiles</taxon>
        <taxon>Ochrophyta</taxon>
        <taxon>Bacillariophyta</taxon>
        <taxon>Coscinodiscophyceae</taxon>
        <taxon>Thalassiosirophycidae</taxon>
        <taxon>Thalassiosirales</taxon>
        <taxon>Thalassiosiraceae</taxon>
        <taxon>Thalassiosira</taxon>
    </lineage>
</organism>
<keyword evidence="2" id="KW-1185">Reference proteome</keyword>
<evidence type="ECO:0000313" key="1">
    <source>
        <dbReference type="EMBL" id="EJK44900.1"/>
    </source>
</evidence>
<sequence>MADDDHDYTIENADAGASETIPMEAGQIKKGGSGQNYTLSNLPGLLREAAKGIKGITRAHCRPRAICRRIEDDRKGKGIPIAYRVVCFGVWDSLSSSRDAHCVAVQFFLNDYF</sequence>